<feature type="chain" id="PRO_5012914331" evidence="1">
    <location>
        <begin position="23"/>
        <end position="350"/>
    </location>
</feature>
<keyword evidence="3" id="KW-1185">Reference proteome</keyword>
<dbReference type="Proteomes" id="UP000193083">
    <property type="component" value="Unassembled WGS sequence"/>
</dbReference>
<dbReference type="EMBL" id="FXBL01000004">
    <property type="protein sequence ID" value="SMH57786.1"/>
    <property type="molecule type" value="Genomic_DNA"/>
</dbReference>
<sequence length="350" mass="36268">MRLFATIAFAVGAFSAVVSSHAQTTSPSPPSALGTAQRATIARDLVARWRDEVAKTPKGNVASWSSKLSKFIAIADESNVMRATTMSTLDGMHAALNGYVPDSPLQPPPTIGNSSVAPQVIGSTTADVSYTPLPWGRCRVANSLQNSTPTIANTVREIDVEDISSYAGLGGNGTYAHGDGSTNCGIPSFVAAFSVRVSVVSPAGTGTMRIFENGTPFQSGNSLFYTAGISSGGDMIVKSCRTCTNEISIQSTTAVNYIVDVLGYFAPPQATALQCLDTNTVSTVVQPGTTGYVALSACTSGYTEVNTKCIATTSGGDLMQQGGGYCVVRNNGPYPLSLGGNRVCCRVPGR</sequence>
<feature type="signal peptide" evidence="1">
    <location>
        <begin position="1"/>
        <end position="22"/>
    </location>
</feature>
<accession>A0A1X7PZS1</accession>
<organism evidence="2 3">
    <name type="scientific">Mesorhizobium australicum</name>
    <dbReference type="NCBI Taxonomy" id="536018"/>
    <lineage>
        <taxon>Bacteria</taxon>
        <taxon>Pseudomonadati</taxon>
        <taxon>Pseudomonadota</taxon>
        <taxon>Alphaproteobacteria</taxon>
        <taxon>Hyphomicrobiales</taxon>
        <taxon>Phyllobacteriaceae</taxon>
        <taxon>Mesorhizobium</taxon>
    </lineage>
</organism>
<dbReference type="AlphaFoldDB" id="A0A1X7PZS1"/>
<evidence type="ECO:0000313" key="3">
    <source>
        <dbReference type="Proteomes" id="UP000193083"/>
    </source>
</evidence>
<protein>
    <submittedName>
        <fullName evidence="2">Uncharacterized protein</fullName>
    </submittedName>
</protein>
<evidence type="ECO:0000313" key="2">
    <source>
        <dbReference type="EMBL" id="SMH57786.1"/>
    </source>
</evidence>
<evidence type="ECO:0000256" key="1">
    <source>
        <dbReference type="SAM" id="SignalP"/>
    </source>
</evidence>
<name>A0A1X7PZS1_9HYPH</name>
<keyword evidence="1" id="KW-0732">Signal</keyword>
<proteinExistence type="predicted"/>
<reference evidence="2 3" key="1">
    <citation type="submission" date="2017-04" db="EMBL/GenBank/DDBJ databases">
        <authorList>
            <person name="Afonso C.L."/>
            <person name="Miller P.J."/>
            <person name="Scott M.A."/>
            <person name="Spackman E."/>
            <person name="Goraichik I."/>
            <person name="Dimitrov K.M."/>
            <person name="Suarez D.L."/>
            <person name="Swayne D.E."/>
        </authorList>
    </citation>
    <scope>NUCLEOTIDE SEQUENCE [LARGE SCALE GENOMIC DNA]</scope>
    <source>
        <strain evidence="2 3">B5P</strain>
    </source>
</reference>
<gene>
    <name evidence="2" type="ORF">SAMN02982922_5887</name>
</gene>